<keyword evidence="1" id="KW-0472">Membrane</keyword>
<proteinExistence type="predicted"/>
<evidence type="ECO:0000256" key="1">
    <source>
        <dbReference type="SAM" id="Phobius"/>
    </source>
</evidence>
<keyword evidence="1" id="KW-1133">Transmembrane helix</keyword>
<protein>
    <recommendedName>
        <fullName evidence="4">Metal-dependent hydrolase</fullName>
    </recommendedName>
</protein>
<reference evidence="2 3" key="1">
    <citation type="journal article" date="2016" name="Nat. Commun.">
        <title>Thousands of microbial genomes shed light on interconnected biogeochemical processes in an aquifer system.</title>
        <authorList>
            <person name="Anantharaman K."/>
            <person name="Brown C.T."/>
            <person name="Hug L.A."/>
            <person name="Sharon I."/>
            <person name="Castelle C.J."/>
            <person name="Probst A.J."/>
            <person name="Thomas B.C."/>
            <person name="Singh A."/>
            <person name="Wilkins M.J."/>
            <person name="Karaoz U."/>
            <person name="Brodie E.L."/>
            <person name="Williams K.H."/>
            <person name="Hubbard S.S."/>
            <person name="Banfield J.F."/>
        </authorList>
    </citation>
    <scope>NUCLEOTIDE SEQUENCE [LARGE SCALE GENOMIC DNA]</scope>
</reference>
<evidence type="ECO:0000313" key="3">
    <source>
        <dbReference type="Proteomes" id="UP000178991"/>
    </source>
</evidence>
<gene>
    <name evidence="2" type="ORF">A2639_02060</name>
</gene>
<keyword evidence="1" id="KW-0812">Transmembrane</keyword>
<dbReference type="Proteomes" id="UP000178991">
    <property type="component" value="Unassembled WGS sequence"/>
</dbReference>
<name>A0A1G2HMV1_9BACT</name>
<accession>A0A1G2HMV1</accession>
<feature type="transmembrane region" description="Helical" evidence="1">
    <location>
        <begin position="68"/>
        <end position="91"/>
    </location>
</feature>
<feature type="transmembrane region" description="Helical" evidence="1">
    <location>
        <begin position="30"/>
        <end position="48"/>
    </location>
</feature>
<feature type="transmembrane region" description="Helical" evidence="1">
    <location>
        <begin position="166"/>
        <end position="187"/>
    </location>
</feature>
<sequence length="188" mass="22128">MFLDVGLGIIAVLLVSTLHSATISWAFVGVGIIFALLPDLDFVVPCILKRSFKNEFLHHRERLHYPLLYIPIGALMLYFFSVSLAELFTIASLTHFIHDSIGVGWGVQWLYPFTKDHYSLFYIYKPSFRKKKFPQKLFYIWKNDEIEKLDTEFGDPNWIRNIYFKWHPYAIIEMVVFVVAIIALFWVK</sequence>
<comment type="caution">
    <text evidence="2">The sequence shown here is derived from an EMBL/GenBank/DDBJ whole genome shotgun (WGS) entry which is preliminary data.</text>
</comment>
<dbReference type="AlphaFoldDB" id="A0A1G2HMV1"/>
<dbReference type="EMBL" id="MHOL01000004">
    <property type="protein sequence ID" value="OGZ63218.1"/>
    <property type="molecule type" value="Genomic_DNA"/>
</dbReference>
<organism evidence="2 3">
    <name type="scientific">Candidatus Staskawiczbacteria bacterium RIFCSPHIGHO2_01_FULL_34_27</name>
    <dbReference type="NCBI Taxonomy" id="1802199"/>
    <lineage>
        <taxon>Bacteria</taxon>
        <taxon>Candidatus Staskawicziibacteriota</taxon>
    </lineage>
</organism>
<dbReference type="InterPro" id="IPR007404">
    <property type="entry name" value="YdjM-like"/>
</dbReference>
<evidence type="ECO:0000313" key="2">
    <source>
        <dbReference type="EMBL" id="OGZ63218.1"/>
    </source>
</evidence>
<evidence type="ECO:0008006" key="4">
    <source>
        <dbReference type="Google" id="ProtNLM"/>
    </source>
</evidence>
<dbReference type="Pfam" id="PF04307">
    <property type="entry name" value="YdjM"/>
    <property type="match status" value="1"/>
</dbReference>